<evidence type="ECO:0000259" key="5">
    <source>
        <dbReference type="PROSITE" id="PS50931"/>
    </source>
</evidence>
<dbReference type="Gene3D" id="3.40.190.290">
    <property type="match status" value="1"/>
</dbReference>
<keyword evidence="4" id="KW-0804">Transcription</keyword>
<keyword evidence="2" id="KW-0805">Transcription regulation</keyword>
<dbReference type="Gene3D" id="1.10.10.10">
    <property type="entry name" value="Winged helix-like DNA-binding domain superfamily/Winged helix DNA-binding domain"/>
    <property type="match status" value="1"/>
</dbReference>
<keyword evidence="3 6" id="KW-0238">DNA-binding</keyword>
<dbReference type="RefSeq" id="WP_238280587.1">
    <property type="nucleotide sequence ID" value="NZ_BPQL01000088.1"/>
</dbReference>
<evidence type="ECO:0000313" key="6">
    <source>
        <dbReference type="EMBL" id="MET3694467.1"/>
    </source>
</evidence>
<dbReference type="PANTHER" id="PTHR30126">
    <property type="entry name" value="HTH-TYPE TRANSCRIPTIONAL REGULATOR"/>
    <property type="match status" value="1"/>
</dbReference>
<dbReference type="PROSITE" id="PS50931">
    <property type="entry name" value="HTH_LYSR"/>
    <property type="match status" value="1"/>
</dbReference>
<keyword evidence="7" id="KW-1185">Reference proteome</keyword>
<dbReference type="InterPro" id="IPR000847">
    <property type="entry name" value="LysR_HTH_N"/>
</dbReference>
<dbReference type="InterPro" id="IPR036388">
    <property type="entry name" value="WH-like_DNA-bd_sf"/>
</dbReference>
<dbReference type="Proteomes" id="UP001549145">
    <property type="component" value="Unassembled WGS sequence"/>
</dbReference>
<protein>
    <submittedName>
        <fullName evidence="6">DNA-binding transcriptional LysR family regulator</fullName>
    </submittedName>
</protein>
<dbReference type="SUPFAM" id="SSF53850">
    <property type="entry name" value="Periplasmic binding protein-like II"/>
    <property type="match status" value="1"/>
</dbReference>
<organism evidence="6 7">
    <name type="scientific">Methylobacterium goesingense</name>
    <dbReference type="NCBI Taxonomy" id="243690"/>
    <lineage>
        <taxon>Bacteria</taxon>
        <taxon>Pseudomonadati</taxon>
        <taxon>Pseudomonadota</taxon>
        <taxon>Alphaproteobacteria</taxon>
        <taxon>Hyphomicrobiales</taxon>
        <taxon>Methylobacteriaceae</taxon>
        <taxon>Methylobacterium</taxon>
    </lineage>
</organism>
<proteinExistence type="inferred from homology"/>
<reference evidence="6 7" key="1">
    <citation type="submission" date="2024-06" db="EMBL/GenBank/DDBJ databases">
        <title>Genomic Encyclopedia of Type Strains, Phase IV (KMG-IV): sequencing the most valuable type-strain genomes for metagenomic binning, comparative biology and taxonomic classification.</title>
        <authorList>
            <person name="Goeker M."/>
        </authorList>
    </citation>
    <scope>NUCLEOTIDE SEQUENCE [LARGE SCALE GENOMIC DNA]</scope>
    <source>
        <strain evidence="6 7">DSM 21331</strain>
    </source>
</reference>
<name>A0ABV2L9E4_9HYPH</name>
<dbReference type="Pfam" id="PF00126">
    <property type="entry name" value="HTH_1"/>
    <property type="match status" value="1"/>
</dbReference>
<sequence length="290" mass="31324">MELKWLEDFLSLAQTRSFSRSAEARHVTQSAFSRRIRALELWLGVSLVDRSTYPTTLTPEGRRFRDTAEESVRVLLGARADLRAGLDSAAPGVRIAGLHTLALTFFPAWFRTLTTRTGPVATRLQPDDFHDCLQALVEGGSDFLLTFHHPGVPIPLDPELYPHRVVGADALVAVRSPALAESGPLPRLDYGRDSFLGRVSHLAEAALGLPMGPVVHANPMAEALKCMALEGHGLAFVPRSLVVRELAEGRLVVAGPEVPLEIRLYRNGAKAHGAKARAAVAAIWAAAEAG</sequence>
<evidence type="ECO:0000256" key="2">
    <source>
        <dbReference type="ARBA" id="ARBA00023015"/>
    </source>
</evidence>
<dbReference type="GO" id="GO:0003677">
    <property type="term" value="F:DNA binding"/>
    <property type="evidence" value="ECO:0007669"/>
    <property type="project" value="UniProtKB-KW"/>
</dbReference>
<feature type="domain" description="HTH lysR-type" evidence="5">
    <location>
        <begin position="1"/>
        <end position="58"/>
    </location>
</feature>
<dbReference type="PRINTS" id="PR00039">
    <property type="entry name" value="HTHLYSR"/>
</dbReference>
<dbReference type="InterPro" id="IPR005119">
    <property type="entry name" value="LysR_subst-bd"/>
</dbReference>
<gene>
    <name evidence="6" type="ORF">ABID43_004029</name>
</gene>
<evidence type="ECO:0000256" key="1">
    <source>
        <dbReference type="ARBA" id="ARBA00009437"/>
    </source>
</evidence>
<accession>A0ABV2L9E4</accession>
<dbReference type="EMBL" id="JBEPMM010000015">
    <property type="protein sequence ID" value="MET3694467.1"/>
    <property type="molecule type" value="Genomic_DNA"/>
</dbReference>
<dbReference type="Pfam" id="PF03466">
    <property type="entry name" value="LysR_substrate"/>
    <property type="match status" value="1"/>
</dbReference>
<dbReference type="PANTHER" id="PTHR30126:SF2">
    <property type="entry name" value="HTH-TYPE TRANSCRIPTIONAL REGULATOR YJIE"/>
    <property type="match status" value="1"/>
</dbReference>
<comment type="caution">
    <text evidence="6">The sequence shown here is derived from an EMBL/GenBank/DDBJ whole genome shotgun (WGS) entry which is preliminary data.</text>
</comment>
<dbReference type="InterPro" id="IPR036390">
    <property type="entry name" value="WH_DNA-bd_sf"/>
</dbReference>
<evidence type="ECO:0000256" key="3">
    <source>
        <dbReference type="ARBA" id="ARBA00023125"/>
    </source>
</evidence>
<evidence type="ECO:0000313" key="7">
    <source>
        <dbReference type="Proteomes" id="UP001549145"/>
    </source>
</evidence>
<comment type="similarity">
    <text evidence="1">Belongs to the LysR transcriptional regulatory family.</text>
</comment>
<dbReference type="SUPFAM" id="SSF46785">
    <property type="entry name" value="Winged helix' DNA-binding domain"/>
    <property type="match status" value="1"/>
</dbReference>
<evidence type="ECO:0000256" key="4">
    <source>
        <dbReference type="ARBA" id="ARBA00023163"/>
    </source>
</evidence>